<organism evidence="6 7">
    <name type="scientific">Pseudooceanicola lipolyticus</name>
    <dbReference type="NCBI Taxonomy" id="2029104"/>
    <lineage>
        <taxon>Bacteria</taxon>
        <taxon>Pseudomonadati</taxon>
        <taxon>Pseudomonadota</taxon>
        <taxon>Alphaproteobacteria</taxon>
        <taxon>Rhodobacterales</taxon>
        <taxon>Paracoccaceae</taxon>
        <taxon>Pseudooceanicola</taxon>
    </lineage>
</organism>
<dbReference type="PROSITE" id="PS51318">
    <property type="entry name" value="TAT"/>
    <property type="match status" value="1"/>
</dbReference>
<dbReference type="AlphaFoldDB" id="A0A2M8IXJ2"/>
<proteinExistence type="inferred from homology"/>
<evidence type="ECO:0000259" key="5">
    <source>
        <dbReference type="Pfam" id="PF09084"/>
    </source>
</evidence>
<reference evidence="6 7" key="1">
    <citation type="journal article" date="2018" name="Int. J. Syst. Evol. Microbiol.">
        <title>Pseudooceanicola lipolyticus sp. nov., a marine alphaproteobacterium, reclassification of Oceanicola flagellatus as Pseudooceanicola flagellatus comb. nov. and emended description of the genus Pseudooceanicola.</title>
        <authorList>
            <person name="Huang M.-M."/>
            <person name="Guo L.-L."/>
            <person name="Wu Y.-H."/>
            <person name="Lai Q.-L."/>
            <person name="Shao Z.-Z."/>
            <person name="Wang C.-S."/>
            <person name="Wu M."/>
            <person name="Xu X.-W."/>
        </authorList>
    </citation>
    <scope>NUCLEOTIDE SEQUENCE [LARGE SCALE GENOMIC DNA]</scope>
    <source>
        <strain evidence="6 7">157</strain>
    </source>
</reference>
<sequence length="342" mass="36446">MTIKTTRRAWLAGLSIVAAGVTALGATAAAANDAITIGALRFTSHGAGFVAYEKGYFADEGLDVTFEFFQAAQPIAVATASGDVDFGITGVTGGLMNLAEKGAIRIVGGVLHEKKGVDGMMIMASNAAYDAGMKTVDDIKGHSVAMTQVGSTFHYMTNLIANAKGWSMDDMKMVPLQKVGSMVAAVKSGQVDVLIMVPHIAKALAGAGAAHEIGWLNDYAEYQISTMISSVDNIENNRDMVERFIRAYAKGIADMNRVFLSGDADPAEMEELTGMIAKYVAPDQPYEKAAKSIQTGAMYLNEGMALNKTDVAAQMKWFKDQKLVDSDLTVDELVDSSFVDTY</sequence>
<dbReference type="PANTHER" id="PTHR30024">
    <property type="entry name" value="ALIPHATIC SULFONATES-BINDING PROTEIN-RELATED"/>
    <property type="match status" value="1"/>
</dbReference>
<evidence type="ECO:0000256" key="3">
    <source>
        <dbReference type="ARBA" id="ARBA00022729"/>
    </source>
</evidence>
<feature type="domain" description="SsuA/THI5-like" evidence="5">
    <location>
        <begin position="44"/>
        <end position="255"/>
    </location>
</feature>
<feature type="signal peptide" evidence="4">
    <location>
        <begin position="1"/>
        <end position="28"/>
    </location>
</feature>
<dbReference type="RefSeq" id="WP_100163841.1">
    <property type="nucleotide sequence ID" value="NZ_PGTB01000104.1"/>
</dbReference>
<dbReference type="PANTHER" id="PTHR30024:SF47">
    <property type="entry name" value="TAURINE-BINDING PERIPLASMIC PROTEIN"/>
    <property type="match status" value="1"/>
</dbReference>
<comment type="caution">
    <text evidence="6">The sequence shown here is derived from an EMBL/GenBank/DDBJ whole genome shotgun (WGS) entry which is preliminary data.</text>
</comment>
<gene>
    <name evidence="6" type="ORF">CVM52_18080</name>
</gene>
<dbReference type="SUPFAM" id="SSF53850">
    <property type="entry name" value="Periplasmic binding protein-like II"/>
    <property type="match status" value="1"/>
</dbReference>
<dbReference type="OrthoDB" id="9815602at2"/>
<protein>
    <submittedName>
        <fullName evidence="6">ABC transporter substrate-binding protein</fullName>
    </submittedName>
</protein>
<name>A0A2M8IXJ2_9RHOB</name>
<dbReference type="Gene3D" id="3.40.190.10">
    <property type="entry name" value="Periplasmic binding protein-like II"/>
    <property type="match status" value="2"/>
</dbReference>
<dbReference type="InterPro" id="IPR015168">
    <property type="entry name" value="SsuA/THI5"/>
</dbReference>
<dbReference type="EMBL" id="PGTB01000104">
    <property type="protein sequence ID" value="PJE35250.1"/>
    <property type="molecule type" value="Genomic_DNA"/>
</dbReference>
<dbReference type="InterPro" id="IPR006311">
    <property type="entry name" value="TAT_signal"/>
</dbReference>
<dbReference type="GO" id="GO:0042597">
    <property type="term" value="C:periplasmic space"/>
    <property type="evidence" value="ECO:0007669"/>
    <property type="project" value="UniProtKB-SubCell"/>
</dbReference>
<evidence type="ECO:0000256" key="4">
    <source>
        <dbReference type="SAM" id="SignalP"/>
    </source>
</evidence>
<comment type="subcellular location">
    <subcellularLocation>
        <location evidence="1">Periplasm</location>
    </subcellularLocation>
</comment>
<evidence type="ECO:0000256" key="1">
    <source>
        <dbReference type="ARBA" id="ARBA00004418"/>
    </source>
</evidence>
<keyword evidence="3 4" id="KW-0732">Signal</keyword>
<evidence type="ECO:0000313" key="7">
    <source>
        <dbReference type="Proteomes" id="UP000231553"/>
    </source>
</evidence>
<dbReference type="GO" id="GO:0042918">
    <property type="term" value="P:alkanesulfonate transmembrane transport"/>
    <property type="evidence" value="ECO:0007669"/>
    <property type="project" value="TreeGrafter"/>
</dbReference>
<evidence type="ECO:0000256" key="2">
    <source>
        <dbReference type="ARBA" id="ARBA00010742"/>
    </source>
</evidence>
<accession>A0A2M8IXJ2</accession>
<feature type="chain" id="PRO_5014948218" evidence="4">
    <location>
        <begin position="29"/>
        <end position="342"/>
    </location>
</feature>
<keyword evidence="7" id="KW-1185">Reference proteome</keyword>
<comment type="similarity">
    <text evidence="2">Belongs to the bacterial solute-binding protein SsuA/TauA family.</text>
</comment>
<dbReference type="Proteomes" id="UP000231553">
    <property type="component" value="Unassembled WGS sequence"/>
</dbReference>
<evidence type="ECO:0000313" key="6">
    <source>
        <dbReference type="EMBL" id="PJE35250.1"/>
    </source>
</evidence>
<dbReference type="Pfam" id="PF09084">
    <property type="entry name" value="NMT1"/>
    <property type="match status" value="1"/>
</dbReference>